<comment type="caution">
    <text evidence="1">The sequence shown here is derived from an EMBL/GenBank/DDBJ whole genome shotgun (WGS) entry which is preliminary data.</text>
</comment>
<name>A0AAV5RPJ1_STABA</name>
<evidence type="ECO:0008006" key="3">
    <source>
        <dbReference type="Google" id="ProtNLM"/>
    </source>
</evidence>
<gene>
    <name evidence="1" type="ORF">DASB73_040090</name>
</gene>
<reference evidence="1 2" key="1">
    <citation type="journal article" date="2023" name="Elife">
        <title>Identification of key yeast species and microbe-microbe interactions impacting larval growth of Drosophila in the wild.</title>
        <authorList>
            <person name="Mure A."/>
            <person name="Sugiura Y."/>
            <person name="Maeda R."/>
            <person name="Honda K."/>
            <person name="Sakurai N."/>
            <person name="Takahashi Y."/>
            <person name="Watada M."/>
            <person name="Katoh T."/>
            <person name="Gotoh A."/>
            <person name="Gotoh Y."/>
            <person name="Taniguchi I."/>
            <person name="Nakamura K."/>
            <person name="Hayashi T."/>
            <person name="Katayama T."/>
            <person name="Uemura T."/>
            <person name="Hattori Y."/>
        </authorList>
    </citation>
    <scope>NUCLEOTIDE SEQUENCE [LARGE SCALE GENOMIC DNA]</scope>
    <source>
        <strain evidence="1 2">SB-73</strain>
    </source>
</reference>
<protein>
    <recommendedName>
        <fullName evidence="3">Cleavage/polyadenylation specificity factor A subunit N-terminal domain-containing protein</fullName>
    </recommendedName>
</protein>
<organism evidence="1 2">
    <name type="scientific">Starmerella bacillaris</name>
    <name type="common">Yeast</name>
    <name type="synonym">Candida zemplinina</name>
    <dbReference type="NCBI Taxonomy" id="1247836"/>
    <lineage>
        <taxon>Eukaryota</taxon>
        <taxon>Fungi</taxon>
        <taxon>Dikarya</taxon>
        <taxon>Ascomycota</taxon>
        <taxon>Saccharomycotina</taxon>
        <taxon>Dipodascomycetes</taxon>
        <taxon>Dipodascales</taxon>
        <taxon>Trichomonascaceae</taxon>
        <taxon>Starmerella</taxon>
    </lineage>
</organism>
<evidence type="ECO:0000313" key="2">
    <source>
        <dbReference type="Proteomes" id="UP001362899"/>
    </source>
</evidence>
<keyword evidence="2" id="KW-1185">Reference proteome</keyword>
<accession>A0AAV5RPJ1</accession>
<dbReference type="AlphaFoldDB" id="A0AAV5RPJ1"/>
<dbReference type="Proteomes" id="UP001362899">
    <property type="component" value="Unassembled WGS sequence"/>
</dbReference>
<dbReference type="EMBL" id="BTGC01000008">
    <property type="protein sequence ID" value="GMM53046.1"/>
    <property type="molecule type" value="Genomic_DNA"/>
</dbReference>
<sequence>MSLVYPIASPQCALRACAGHFVAFNQNHVALLYSDRVVFRELVDATLMEESTCIYIPRPEMTIGDSDRYVAPNLGGAFFAVGRTKDMIAMQVGSALMFLSLNLVSGTFELQGSWGVPKDKSNNLIRPVSARSISSLTLSEPVTGSSSSIKSKIGMRAGMPLPQPSPDGTHVFLATRGKGGHAVLVLLSCYGDELIRLDTDYAEIMTLGWITDDLVYFVYTNGRFHKKFQVCRLKNKMRQTGLFGMGRKSAVRPSMSYEINILLAADFQSSVMDTCGGTDLVFSDHVLLATKGGTYVRVNHRNGAWEPVLNIRNVVGALCMGTYGVVIQNSIGHAVPHHATQLSYSVASGGGSFKAVKCDLAVSACLASTHDIDGMNRYVLKLLRLNDTQILDFKRQPMRVYQVSQKNSQYIEIADDLEVPPVTTKSSVDFLVKTDQALYTRDPNGDDDSIRKIVDRKVLVDIVFDRPGLVKVAKRDSRSLYAVFNGVNFEKQQHPPEIKVVEESHRNCNLKTKALYRFTDLQGWYILSVVPLHNDTVLVGLSSEKVIASMTHMDEFTAKEYGVKWALYLVSFVGSIGKQTRAARLAQQSGQAPPLQITPPRAYLLMKSAVPDVMPIPLRLPGLPSREPETSKCYSLSVYNTTSKGFSEQKVLTVRANGEYDLRSTSLDHPFPYVLQQDMQATFFTDYRDPLNSVFLAGIWPDSQRNIKDVLLVESPEASDGSCVMIYNPDVQKTAIWLFDSNGTEFRELTVCDKTNDLNINLNHHQQQLRATAAPSSLYVTYEISPQFTRKFFKESCSNNRFRPLPELQALVCQGAGFGTDAEAYIKTPDCGIYAIFRIQNKKLLEMLKRLMCVVLENRIGNWLPDSIKTAWLSDMLATDMIAGNTFLAFYELDESEQLELCKDADVDIDVMRKVRPP</sequence>
<evidence type="ECO:0000313" key="1">
    <source>
        <dbReference type="EMBL" id="GMM53046.1"/>
    </source>
</evidence>
<proteinExistence type="predicted"/>